<evidence type="ECO:0000313" key="1">
    <source>
        <dbReference type="EMBL" id="VDL93707.1"/>
    </source>
</evidence>
<name>A0A183SSX4_SCHSO</name>
<protein>
    <submittedName>
        <fullName evidence="3">Endo/exonuclease/phosphatase domain-containing protein</fullName>
    </submittedName>
</protein>
<evidence type="ECO:0000313" key="3">
    <source>
        <dbReference type="WBParaSite" id="SSLN_0000758501-mRNA-1"/>
    </source>
</evidence>
<reference evidence="1 2" key="2">
    <citation type="submission" date="2018-11" db="EMBL/GenBank/DDBJ databases">
        <authorList>
            <consortium name="Pathogen Informatics"/>
        </authorList>
    </citation>
    <scope>NUCLEOTIDE SEQUENCE [LARGE SCALE GENOMIC DNA]</scope>
    <source>
        <strain evidence="1 2">NST_G2</strain>
    </source>
</reference>
<sequence length="189" mass="21211">MFDPFLDIPRSKAPERRTALVAPELAHYKGSVALSEARFSEQGQLEEVGAGFTFFWIGRPKAERRDAGVAFAIRTGIVGHLFGPPQGFNDRVKSLRLPLRGDNSDETKNKFYEDLHTVLATMLKADRLIDLGEINTRKGTDHATWRGVLGPPGFYDFNDNGLLHLRTCATRRLTLTNTSFCFPMRQKAT</sequence>
<dbReference type="OrthoDB" id="10030815at2759"/>
<dbReference type="AlphaFoldDB" id="A0A183SSX4"/>
<keyword evidence="2" id="KW-1185">Reference proteome</keyword>
<organism evidence="3">
    <name type="scientific">Schistocephalus solidus</name>
    <name type="common">Tapeworm</name>
    <dbReference type="NCBI Taxonomy" id="70667"/>
    <lineage>
        <taxon>Eukaryota</taxon>
        <taxon>Metazoa</taxon>
        <taxon>Spiralia</taxon>
        <taxon>Lophotrochozoa</taxon>
        <taxon>Platyhelminthes</taxon>
        <taxon>Cestoda</taxon>
        <taxon>Eucestoda</taxon>
        <taxon>Diphyllobothriidea</taxon>
        <taxon>Diphyllobothriidae</taxon>
        <taxon>Schistocephalus</taxon>
    </lineage>
</organism>
<dbReference type="WBParaSite" id="SSLN_0000758501-mRNA-1">
    <property type="protein sequence ID" value="SSLN_0000758501-mRNA-1"/>
    <property type="gene ID" value="SSLN_0000758501"/>
</dbReference>
<accession>A0A183SSX4</accession>
<dbReference type="EMBL" id="UYSU01034088">
    <property type="protein sequence ID" value="VDL93707.1"/>
    <property type="molecule type" value="Genomic_DNA"/>
</dbReference>
<dbReference type="Proteomes" id="UP000275846">
    <property type="component" value="Unassembled WGS sequence"/>
</dbReference>
<gene>
    <name evidence="1" type="ORF">SSLN_LOCUS7322</name>
</gene>
<reference evidence="3" key="1">
    <citation type="submission" date="2016-06" db="UniProtKB">
        <authorList>
            <consortium name="WormBaseParasite"/>
        </authorList>
    </citation>
    <scope>IDENTIFICATION</scope>
</reference>
<evidence type="ECO:0000313" key="2">
    <source>
        <dbReference type="Proteomes" id="UP000275846"/>
    </source>
</evidence>
<proteinExistence type="predicted"/>